<reference evidence="2" key="1">
    <citation type="journal article" date="2011" name="Proc. Natl. Acad. Sci. U.S.A.">
        <title>Obligate biotrophy features unraveled by the genomic analysis of rust fungi.</title>
        <authorList>
            <person name="Duplessis S."/>
            <person name="Cuomo C.A."/>
            <person name="Lin Y.-C."/>
            <person name="Aerts A."/>
            <person name="Tisserant E."/>
            <person name="Veneault-Fourrey C."/>
            <person name="Joly D.L."/>
            <person name="Hacquard S."/>
            <person name="Amselem J."/>
            <person name="Cantarel B.L."/>
            <person name="Chiu R."/>
            <person name="Coutinho P.M."/>
            <person name="Feau N."/>
            <person name="Field M."/>
            <person name="Frey P."/>
            <person name="Gelhaye E."/>
            <person name="Goldberg J."/>
            <person name="Grabherr M.G."/>
            <person name="Kodira C.D."/>
            <person name="Kohler A."/>
            <person name="Kuees U."/>
            <person name="Lindquist E.A."/>
            <person name="Lucas S.M."/>
            <person name="Mago R."/>
            <person name="Mauceli E."/>
            <person name="Morin E."/>
            <person name="Murat C."/>
            <person name="Pangilinan J.L."/>
            <person name="Park R."/>
            <person name="Pearson M."/>
            <person name="Quesneville H."/>
            <person name="Rouhier N."/>
            <person name="Sakthikumar S."/>
            <person name="Salamov A.A."/>
            <person name="Schmutz J."/>
            <person name="Selles B."/>
            <person name="Shapiro H."/>
            <person name="Tanguay P."/>
            <person name="Tuskan G.A."/>
            <person name="Henrissat B."/>
            <person name="Van de Peer Y."/>
            <person name="Rouze P."/>
            <person name="Ellis J.G."/>
            <person name="Dodds P.N."/>
            <person name="Schein J.E."/>
            <person name="Zhong S."/>
            <person name="Hamelin R.C."/>
            <person name="Grigoriev I.V."/>
            <person name="Szabo L.J."/>
            <person name="Martin F."/>
        </authorList>
    </citation>
    <scope>NUCLEOTIDE SEQUENCE [LARGE SCALE GENOMIC DNA]</scope>
    <source>
        <strain evidence="2">CRL 75-36-700-3 / race SCCL</strain>
    </source>
</reference>
<evidence type="ECO:0000313" key="2">
    <source>
        <dbReference type="Proteomes" id="UP000008783"/>
    </source>
</evidence>
<dbReference type="InParanoid" id="H6QSN0"/>
<dbReference type="RefSeq" id="XP_003889469.1">
    <property type="nucleotide sequence ID" value="XM_003889420.1"/>
</dbReference>
<dbReference type="GeneID" id="13541929"/>
<accession>H6QSN0</accession>
<keyword evidence="2" id="KW-1185">Reference proteome</keyword>
<dbReference type="EMBL" id="DS178296">
    <property type="protein sequence ID" value="EHS63766.1"/>
    <property type="molecule type" value="Genomic_DNA"/>
</dbReference>
<dbReference type="VEuPathDB" id="FungiDB:PGTG_21732"/>
<gene>
    <name evidence="1" type="ORF">PGTG_21732</name>
</gene>
<dbReference type="HOGENOM" id="CLU_2441946_0_0_1"/>
<dbReference type="Proteomes" id="UP000008783">
    <property type="component" value="Unassembled WGS sequence"/>
</dbReference>
<evidence type="ECO:0000313" key="1">
    <source>
        <dbReference type="EMBL" id="EHS63766.1"/>
    </source>
</evidence>
<proteinExistence type="predicted"/>
<name>H6QSN0_PUCGT</name>
<sequence>MVVVDRASPSPHLRHNDILGTHLGIWGINSRWKPGNQPPKSRYFRKVTGGMIKRVALPRKIKLAIKRPHFVRKEIAVMIGSSYNNKTCPE</sequence>
<dbReference type="KEGG" id="pgr:PGTG_21732"/>
<protein>
    <submittedName>
        <fullName evidence="1">Uncharacterized protein</fullName>
    </submittedName>
</protein>
<dbReference type="AlphaFoldDB" id="H6QSN0"/>
<organism evidence="1 2">
    <name type="scientific">Puccinia graminis f. sp. tritici (strain CRL 75-36-700-3 / race SCCL)</name>
    <name type="common">Black stem rust fungus</name>
    <dbReference type="NCBI Taxonomy" id="418459"/>
    <lineage>
        <taxon>Eukaryota</taxon>
        <taxon>Fungi</taxon>
        <taxon>Dikarya</taxon>
        <taxon>Basidiomycota</taxon>
        <taxon>Pucciniomycotina</taxon>
        <taxon>Pucciniomycetes</taxon>
        <taxon>Pucciniales</taxon>
        <taxon>Pucciniaceae</taxon>
        <taxon>Puccinia</taxon>
    </lineage>
</organism>